<dbReference type="EMBL" id="VCHE01000007">
    <property type="protein sequence ID" value="KAB2579527.1"/>
    <property type="molecule type" value="Genomic_DNA"/>
</dbReference>
<name>A0A5N5DP69_9PEZI</name>
<proteinExistence type="predicted"/>
<gene>
    <name evidence="2" type="ORF">DBV05_g2033</name>
</gene>
<evidence type="ECO:0000313" key="3">
    <source>
        <dbReference type="Proteomes" id="UP000325902"/>
    </source>
</evidence>
<evidence type="ECO:0000313" key="2">
    <source>
        <dbReference type="EMBL" id="KAB2579527.1"/>
    </source>
</evidence>
<sequence>MPFAAGLEQFGALGDLDWDEEFEDLVSTGPTIEDNLDADDAICTTDMSTRTTESELFSLEGDFDTNLDIVEPYQLAPTDEVMSAEDTIMEHTIHPASPCAESPVPLPLEEEHPNTSSASQTFHPGWSEETPSWYRHTATSPQVARWAVSPSIFNDITWTMNACKNDVVDNNIPRVSSCLLRAIQHVYTVPLDAGIGYPYGAYGEKFYERCLGPIYLFPRGAIGLKEPTDPDVPKDVYVPNGIKVHPPSADGQAFYPRPSPLRYVANIDDDQPPKSFQSAPSLVFLSGENYLDENVEMVDIEMGQPMETEEITIQEYEQESEQDGGEETEFSPEEITEFSSEDIVDFASEELIEAQFEIEINGGTLPSDIVDEDDVECFYASSEESRSWPSSPPLPSREHGSPFTIYEDETTCDLPELALPPHCKIPGLELTQDLDEGYGECGHELPELDDITTTLNGSEIDEAISRLESMSLVSLGDLLEFKRESDVSCTEYAPSTGGIPSTILPEALGKGADGSFDLTHPSPLDVDLSSVQGAQVVGHLNSTVNTDSGDAAFVVTSDQELAQKFHSKGLQGSSQVVEGGVGIATVVGAVCHTIWSICSANPLSVFLF</sequence>
<accession>A0A5N5DP69</accession>
<protein>
    <submittedName>
        <fullName evidence="2">Uncharacterized protein</fullName>
    </submittedName>
</protein>
<dbReference type="OrthoDB" id="3945950at2759"/>
<reference evidence="2 3" key="1">
    <citation type="journal article" date="2019" name="Sci. Rep.">
        <title>A multi-omics analysis of the grapevine pathogen Lasiodiplodia theobromae reveals that temperature affects the expression of virulence- and pathogenicity-related genes.</title>
        <authorList>
            <person name="Felix C."/>
            <person name="Meneses R."/>
            <person name="Goncalves M.F.M."/>
            <person name="Tilleman L."/>
            <person name="Duarte A.S."/>
            <person name="Jorrin-Novo J.V."/>
            <person name="Van de Peer Y."/>
            <person name="Deforce D."/>
            <person name="Van Nieuwerburgh F."/>
            <person name="Esteves A.C."/>
            <person name="Alves A."/>
        </authorList>
    </citation>
    <scope>NUCLEOTIDE SEQUENCE [LARGE SCALE GENOMIC DNA]</scope>
    <source>
        <strain evidence="2 3">LA-SOL3</strain>
    </source>
</reference>
<evidence type="ECO:0000256" key="1">
    <source>
        <dbReference type="SAM" id="MobiDB-lite"/>
    </source>
</evidence>
<comment type="caution">
    <text evidence="2">The sequence shown here is derived from an EMBL/GenBank/DDBJ whole genome shotgun (WGS) entry which is preliminary data.</text>
</comment>
<organism evidence="2 3">
    <name type="scientific">Lasiodiplodia theobromae</name>
    <dbReference type="NCBI Taxonomy" id="45133"/>
    <lineage>
        <taxon>Eukaryota</taxon>
        <taxon>Fungi</taxon>
        <taxon>Dikarya</taxon>
        <taxon>Ascomycota</taxon>
        <taxon>Pezizomycotina</taxon>
        <taxon>Dothideomycetes</taxon>
        <taxon>Dothideomycetes incertae sedis</taxon>
        <taxon>Botryosphaeriales</taxon>
        <taxon>Botryosphaeriaceae</taxon>
        <taxon>Lasiodiplodia</taxon>
    </lineage>
</organism>
<dbReference type="AlphaFoldDB" id="A0A5N5DP69"/>
<keyword evidence="3" id="KW-1185">Reference proteome</keyword>
<feature type="region of interest" description="Disordered" evidence="1">
    <location>
        <begin position="95"/>
        <end position="124"/>
    </location>
</feature>
<dbReference type="Proteomes" id="UP000325902">
    <property type="component" value="Unassembled WGS sequence"/>
</dbReference>